<dbReference type="Pfam" id="PF11543">
    <property type="entry name" value="UN_NPL4"/>
    <property type="match status" value="1"/>
</dbReference>
<protein>
    <recommendedName>
        <fullName evidence="6">Nuclear protein localization protein 4 homolog</fullName>
    </recommendedName>
</protein>
<dbReference type="PROSITE" id="PS01358">
    <property type="entry name" value="ZF_RANBP2_1"/>
    <property type="match status" value="1"/>
</dbReference>
<dbReference type="Proteomes" id="UP000186922">
    <property type="component" value="Unassembled WGS sequence"/>
</dbReference>
<dbReference type="InterPro" id="IPR007716">
    <property type="entry name" value="NPL4_Zn-bd_put"/>
</dbReference>
<evidence type="ECO:0000313" key="11">
    <source>
        <dbReference type="EMBL" id="GAV04747.1"/>
    </source>
</evidence>
<dbReference type="Gene3D" id="2.30.30.380">
    <property type="entry name" value="Zn-finger domain of Sec23/24"/>
    <property type="match status" value="1"/>
</dbReference>
<comment type="caution">
    <text evidence="11">The sequence shown here is derived from an EMBL/GenBank/DDBJ whole genome shotgun (WGS) entry which is preliminary data.</text>
</comment>
<dbReference type="InterPro" id="IPR036443">
    <property type="entry name" value="Znf_RanBP2_sf"/>
</dbReference>
<organism evidence="11 12">
    <name type="scientific">Ramazzottius varieornatus</name>
    <name type="common">Water bear</name>
    <name type="synonym">Tardigrade</name>
    <dbReference type="NCBI Taxonomy" id="947166"/>
    <lineage>
        <taxon>Eukaryota</taxon>
        <taxon>Metazoa</taxon>
        <taxon>Ecdysozoa</taxon>
        <taxon>Tardigrada</taxon>
        <taxon>Eutardigrada</taxon>
        <taxon>Parachela</taxon>
        <taxon>Hypsibioidea</taxon>
        <taxon>Ramazzottiidae</taxon>
        <taxon>Ramazzottius</taxon>
    </lineage>
</organism>
<evidence type="ECO:0000256" key="4">
    <source>
        <dbReference type="ARBA" id="ARBA00022833"/>
    </source>
</evidence>
<keyword evidence="12" id="KW-1185">Reference proteome</keyword>
<keyword evidence="2" id="KW-0479">Metal-binding</keyword>
<dbReference type="GO" id="GO:0043130">
    <property type="term" value="F:ubiquitin binding"/>
    <property type="evidence" value="ECO:0007669"/>
    <property type="project" value="TreeGrafter"/>
</dbReference>
<evidence type="ECO:0000259" key="9">
    <source>
        <dbReference type="PROSITE" id="PS50199"/>
    </source>
</evidence>
<accession>A0A1D1VT80</accession>
<dbReference type="GO" id="GO:0005634">
    <property type="term" value="C:nucleus"/>
    <property type="evidence" value="ECO:0007669"/>
    <property type="project" value="TreeGrafter"/>
</dbReference>
<evidence type="ECO:0000256" key="1">
    <source>
        <dbReference type="ARBA" id="ARBA00011025"/>
    </source>
</evidence>
<evidence type="ECO:0000259" key="10">
    <source>
        <dbReference type="PROSITE" id="PS50249"/>
    </source>
</evidence>
<feature type="compositionally biased region" description="Polar residues" evidence="8">
    <location>
        <begin position="123"/>
        <end position="133"/>
    </location>
</feature>
<dbReference type="SMART" id="SM00547">
    <property type="entry name" value="ZnF_RBZ"/>
    <property type="match status" value="1"/>
</dbReference>
<sequence length="667" mass="74622">MASHGQKLLLRIQSSEGTKRVEVSENTTIDALLRIVAETFNLAPDATTWRLFQDRSKTTQLFSSARTVKQSGLKHGDLLYLDILAGGRMDVDDTKSPLEMARRRTNSSFGSAVSLPGVERDSSATPLNSSMMSESGRYYTESAPAQSDVAEDEVDQSLWTQDGSIQRPKDERLCKHGPSGKCLYCIPIEPFDESYLQSREPPIKHMSFHSYIRKLTSGANKGKFAALNETSCRIKPGCTTHLPWPEGICTKCQPSAVTLNRQRYRHVDNISFENADLVERFLDHYRRTGLQRIGFLYGKYEQHKDVPLGIRATVAAIYEPPQVDSENGVMLQEDTHAEVVDCVAMKLGLRRVGWIFTDLLAEDVRKGTVKYLRNKDTYFLTAEECITAAFFQSQHPNPCKLSKSGQFGSKFVTVVVTGDKDSQIHFEGYQVSNQCMSLVRDSCLVPTYDAPDLAYVRESSTAQYVPDVFYKEKDKYGNEVTSVARPLPVEYAIVDVPASMPKEPHYTFRSTQVTKGKQAFPVENRLDQNQDIMTLIKYVSQFSKAQLVDAMSDFHLLVFMATLESVTLQDEDLDILVAAIQERSSEILDAWMTNSTFWTTVKTMAGSESGKRSSVDQGPSTSWRATNGHQSDSSEVDSNEWNCPHCTFVNTGPRDACEVCGLPPSMS</sequence>
<feature type="domain" description="RanBP2-type" evidence="9">
    <location>
        <begin position="637"/>
        <end position="666"/>
    </location>
</feature>
<reference evidence="11 12" key="1">
    <citation type="journal article" date="2016" name="Nat. Commun.">
        <title>Extremotolerant tardigrade genome and improved radiotolerance of human cultured cells by tardigrade-unique protein.</title>
        <authorList>
            <person name="Hashimoto T."/>
            <person name="Horikawa D.D."/>
            <person name="Saito Y."/>
            <person name="Kuwahara H."/>
            <person name="Kozuka-Hata H."/>
            <person name="Shin-I T."/>
            <person name="Minakuchi Y."/>
            <person name="Ohishi K."/>
            <person name="Motoyama A."/>
            <person name="Aizu T."/>
            <person name="Enomoto A."/>
            <person name="Kondo K."/>
            <person name="Tanaka S."/>
            <person name="Hara Y."/>
            <person name="Koshikawa S."/>
            <person name="Sagara H."/>
            <person name="Miura T."/>
            <person name="Yokobori S."/>
            <person name="Miyagawa K."/>
            <person name="Suzuki Y."/>
            <person name="Kubo T."/>
            <person name="Oyama M."/>
            <person name="Kohara Y."/>
            <person name="Fujiyama A."/>
            <person name="Arakawa K."/>
            <person name="Katayama T."/>
            <person name="Toyoda A."/>
            <person name="Kunieda T."/>
        </authorList>
    </citation>
    <scope>NUCLEOTIDE SEQUENCE [LARGE SCALE GENOMIC DNA]</scope>
    <source>
        <strain evidence="11 12">YOKOZUNA-1</strain>
    </source>
</reference>
<gene>
    <name evidence="11" type="primary">RvY_14979-1</name>
    <name evidence="11" type="synonym">RvY_14979.1</name>
    <name evidence="11" type="ORF">RvY_14979</name>
</gene>
<dbReference type="InterPro" id="IPR024682">
    <property type="entry name" value="Npl4_Ub-like_dom"/>
</dbReference>
<dbReference type="FunFam" id="3.40.140.10:FF:000012">
    <property type="entry name" value="nuclear protein localization protein 4 homolog"/>
    <property type="match status" value="1"/>
</dbReference>
<evidence type="ECO:0000256" key="5">
    <source>
        <dbReference type="ARBA" id="ARBA00060618"/>
    </source>
</evidence>
<evidence type="ECO:0000256" key="6">
    <source>
        <dbReference type="ARBA" id="ARBA00074519"/>
    </source>
</evidence>
<keyword evidence="3 7" id="KW-0863">Zinc-finger</keyword>
<dbReference type="InterPro" id="IPR029071">
    <property type="entry name" value="Ubiquitin-like_domsf"/>
</dbReference>
<dbReference type="GO" id="GO:0008270">
    <property type="term" value="F:zinc ion binding"/>
    <property type="evidence" value="ECO:0007669"/>
    <property type="project" value="UniProtKB-KW"/>
</dbReference>
<evidence type="ECO:0000256" key="7">
    <source>
        <dbReference type="PROSITE-ProRule" id="PRU00322"/>
    </source>
</evidence>
<feature type="region of interest" description="Disordered" evidence="8">
    <location>
        <begin position="103"/>
        <end position="147"/>
    </location>
</feature>
<dbReference type="PROSITE" id="PS50199">
    <property type="entry name" value="ZF_RANBP2_2"/>
    <property type="match status" value="1"/>
</dbReference>
<dbReference type="InterPro" id="IPR037518">
    <property type="entry name" value="MPN"/>
</dbReference>
<dbReference type="SUPFAM" id="SSF90209">
    <property type="entry name" value="Ran binding protein zinc finger-like"/>
    <property type="match status" value="1"/>
</dbReference>
<comment type="pathway">
    <text evidence="5">Protein degradation; proteasomal ubiquitin-dependent pathway.</text>
</comment>
<feature type="compositionally biased region" description="Polar residues" evidence="8">
    <location>
        <begin position="615"/>
        <end position="633"/>
    </location>
</feature>
<dbReference type="AlphaFoldDB" id="A0A1D1VT80"/>
<dbReference type="GO" id="GO:0031625">
    <property type="term" value="F:ubiquitin protein ligase binding"/>
    <property type="evidence" value="ECO:0007669"/>
    <property type="project" value="TreeGrafter"/>
</dbReference>
<feature type="region of interest" description="Disordered" evidence="8">
    <location>
        <begin position="608"/>
        <end position="638"/>
    </location>
</feature>
<dbReference type="PIRSF" id="PIRSF010052">
    <property type="entry name" value="Polyub_prc_Npl4"/>
    <property type="match status" value="1"/>
</dbReference>
<dbReference type="SUPFAM" id="SSF54236">
    <property type="entry name" value="Ubiquitin-like"/>
    <property type="match status" value="1"/>
</dbReference>
<dbReference type="STRING" id="947166.A0A1D1VT80"/>
<evidence type="ECO:0000256" key="2">
    <source>
        <dbReference type="ARBA" id="ARBA00022723"/>
    </source>
</evidence>
<comment type="similarity">
    <text evidence="1">Belongs to the NPL4 family.</text>
</comment>
<dbReference type="OrthoDB" id="10251089at2759"/>
<dbReference type="PANTHER" id="PTHR12710:SF0">
    <property type="entry name" value="NUCLEAR PROTEIN LOCALIZATION PROTEIN 4 HOMOLOG"/>
    <property type="match status" value="1"/>
</dbReference>
<dbReference type="Pfam" id="PF05020">
    <property type="entry name" value="zf-NPL4"/>
    <property type="match status" value="1"/>
</dbReference>
<dbReference type="InterPro" id="IPR001876">
    <property type="entry name" value="Znf_RanBP2"/>
</dbReference>
<dbReference type="InterPro" id="IPR016563">
    <property type="entry name" value="Npl4"/>
</dbReference>
<evidence type="ECO:0000313" key="12">
    <source>
        <dbReference type="Proteomes" id="UP000186922"/>
    </source>
</evidence>
<keyword evidence="4" id="KW-0862">Zinc</keyword>
<dbReference type="GO" id="GO:0006511">
    <property type="term" value="P:ubiquitin-dependent protein catabolic process"/>
    <property type="evidence" value="ECO:0007669"/>
    <property type="project" value="InterPro"/>
</dbReference>
<dbReference type="InterPro" id="IPR007717">
    <property type="entry name" value="NPL4_C"/>
</dbReference>
<dbReference type="Gene3D" id="3.10.20.90">
    <property type="entry name" value="Phosphatidylinositol 3-kinase Catalytic Subunit, Chain A, domain 1"/>
    <property type="match status" value="1"/>
</dbReference>
<feature type="domain" description="MPN" evidence="10">
    <location>
        <begin position="271"/>
        <end position="407"/>
    </location>
</feature>
<evidence type="ECO:0000256" key="8">
    <source>
        <dbReference type="SAM" id="MobiDB-lite"/>
    </source>
</evidence>
<dbReference type="PROSITE" id="PS50249">
    <property type="entry name" value="MPN"/>
    <property type="match status" value="1"/>
</dbReference>
<evidence type="ECO:0000256" key="3">
    <source>
        <dbReference type="ARBA" id="ARBA00022771"/>
    </source>
</evidence>
<dbReference type="CDD" id="cd08061">
    <property type="entry name" value="MPN_NPL4"/>
    <property type="match status" value="1"/>
</dbReference>
<proteinExistence type="inferred from homology"/>
<dbReference type="EMBL" id="BDGG01000011">
    <property type="protein sequence ID" value="GAV04747.1"/>
    <property type="molecule type" value="Genomic_DNA"/>
</dbReference>
<dbReference type="Pfam" id="PF05021">
    <property type="entry name" value="NPL4"/>
    <property type="match status" value="1"/>
</dbReference>
<name>A0A1D1VT80_RAMVA</name>
<dbReference type="PANTHER" id="PTHR12710">
    <property type="entry name" value="NUCLEAR PROTEIN LOCALIZATION 4"/>
    <property type="match status" value="1"/>
</dbReference>